<keyword evidence="4" id="KW-1185">Reference proteome</keyword>
<organism evidence="3 4">
    <name type="scientific">Nonomuraea typhae</name>
    <dbReference type="NCBI Taxonomy" id="2603600"/>
    <lineage>
        <taxon>Bacteria</taxon>
        <taxon>Bacillati</taxon>
        <taxon>Actinomycetota</taxon>
        <taxon>Actinomycetes</taxon>
        <taxon>Streptosporangiales</taxon>
        <taxon>Streptosporangiaceae</taxon>
        <taxon>Nonomuraea</taxon>
    </lineage>
</organism>
<protein>
    <submittedName>
        <fullName evidence="3">Class A beta-lactamase</fullName>
        <ecNumber evidence="3">3.5.2.6</ecNumber>
    </submittedName>
</protein>
<dbReference type="PRINTS" id="PR00118">
    <property type="entry name" value="BLACTAMASEA"/>
</dbReference>
<evidence type="ECO:0000259" key="2">
    <source>
        <dbReference type="Pfam" id="PF13354"/>
    </source>
</evidence>
<feature type="region of interest" description="Disordered" evidence="1">
    <location>
        <begin position="162"/>
        <end position="184"/>
    </location>
</feature>
<evidence type="ECO:0000313" key="4">
    <source>
        <dbReference type="Proteomes" id="UP001612741"/>
    </source>
</evidence>
<comment type="caution">
    <text evidence="3">The sequence shown here is derived from an EMBL/GenBank/DDBJ whole genome shotgun (WGS) entry which is preliminary data.</text>
</comment>
<dbReference type="EMBL" id="JBITGY010000013">
    <property type="protein sequence ID" value="MFI6504052.1"/>
    <property type="molecule type" value="Genomic_DNA"/>
</dbReference>
<reference evidence="3 4" key="1">
    <citation type="submission" date="2024-10" db="EMBL/GenBank/DDBJ databases">
        <title>The Natural Products Discovery Center: Release of the First 8490 Sequenced Strains for Exploring Actinobacteria Biosynthetic Diversity.</title>
        <authorList>
            <person name="Kalkreuter E."/>
            <person name="Kautsar S.A."/>
            <person name="Yang D."/>
            <person name="Bader C.D."/>
            <person name="Teijaro C.N."/>
            <person name="Fluegel L."/>
            <person name="Davis C.M."/>
            <person name="Simpson J.R."/>
            <person name="Lauterbach L."/>
            <person name="Steele A.D."/>
            <person name="Gui C."/>
            <person name="Meng S."/>
            <person name="Li G."/>
            <person name="Viehrig K."/>
            <person name="Ye F."/>
            <person name="Su P."/>
            <person name="Kiefer A.F."/>
            <person name="Nichols A."/>
            <person name="Cepeda A.J."/>
            <person name="Yan W."/>
            <person name="Fan B."/>
            <person name="Jiang Y."/>
            <person name="Adhikari A."/>
            <person name="Zheng C.-J."/>
            <person name="Schuster L."/>
            <person name="Cowan T.M."/>
            <person name="Smanski M.J."/>
            <person name="Chevrette M.G."/>
            <person name="De Carvalho L.P.S."/>
            <person name="Shen B."/>
        </authorList>
    </citation>
    <scope>NUCLEOTIDE SEQUENCE [LARGE SCALE GENOMIC DNA]</scope>
    <source>
        <strain evidence="3 4">NPDC050545</strain>
    </source>
</reference>
<dbReference type="Pfam" id="PF13354">
    <property type="entry name" value="Beta-lactamase2"/>
    <property type="match status" value="1"/>
</dbReference>
<accession>A0ABW7Z795</accession>
<name>A0ABW7Z795_9ACTN</name>
<evidence type="ECO:0000313" key="3">
    <source>
        <dbReference type="EMBL" id="MFI6504052.1"/>
    </source>
</evidence>
<dbReference type="Proteomes" id="UP001612741">
    <property type="component" value="Unassembled WGS sequence"/>
</dbReference>
<dbReference type="InterPro" id="IPR012338">
    <property type="entry name" value="Beta-lactam/transpept-like"/>
</dbReference>
<dbReference type="RefSeq" id="WP_397089811.1">
    <property type="nucleotide sequence ID" value="NZ_JBITGY010000013.1"/>
</dbReference>
<dbReference type="InterPro" id="IPR045155">
    <property type="entry name" value="Beta-lactam_cat"/>
</dbReference>
<dbReference type="InterPro" id="IPR000871">
    <property type="entry name" value="Beta-lactam_class-A"/>
</dbReference>
<dbReference type="SUPFAM" id="SSF56601">
    <property type="entry name" value="beta-lactamase/transpeptidase-like"/>
    <property type="match status" value="1"/>
</dbReference>
<dbReference type="Gene3D" id="3.40.710.10">
    <property type="entry name" value="DD-peptidase/beta-lactamase superfamily"/>
    <property type="match status" value="1"/>
</dbReference>
<dbReference type="EC" id="3.5.2.6" evidence="3"/>
<dbReference type="PANTHER" id="PTHR35333">
    <property type="entry name" value="BETA-LACTAMASE"/>
    <property type="match status" value="1"/>
</dbReference>
<keyword evidence="3" id="KW-0378">Hydrolase</keyword>
<sequence>MNLAVTVMLTSALLNPATTEPALHRELRALEKAYEGRIGAVAIDLATGRTAGYRTGERFPFNSMFKVYACAAVLSKARRSDPGLMDRIVRWQPGEVMDNGPETKEYTDTGMTPAQLCRAGITKSDGLAGNMLLKQIGGPSGLTAYFRSIGDRTSRLDRFEPHLTEWKPGEQRDTTTPDAAARSFSRITTGDALDARDRKRLVAWLRDSLTGAERIKAGLPTNWTVGDKTGTGGASNHGTANDVAIAWPPGATEPIIISVLTNRTHNGVPADQKVIAKTATALAKALGKL</sequence>
<feature type="compositionally biased region" description="Basic and acidic residues" evidence="1">
    <location>
        <begin position="162"/>
        <end position="175"/>
    </location>
</feature>
<evidence type="ECO:0000256" key="1">
    <source>
        <dbReference type="SAM" id="MobiDB-lite"/>
    </source>
</evidence>
<feature type="domain" description="Beta-lactamase class A catalytic" evidence="2">
    <location>
        <begin position="40"/>
        <end position="261"/>
    </location>
</feature>
<dbReference type="NCBIfam" id="NF033103">
    <property type="entry name" value="bla_class_A"/>
    <property type="match status" value="1"/>
</dbReference>
<dbReference type="PANTHER" id="PTHR35333:SF3">
    <property type="entry name" value="BETA-LACTAMASE-TYPE TRANSPEPTIDASE FOLD CONTAINING PROTEIN"/>
    <property type="match status" value="1"/>
</dbReference>
<dbReference type="GO" id="GO:0008800">
    <property type="term" value="F:beta-lactamase activity"/>
    <property type="evidence" value="ECO:0007669"/>
    <property type="project" value="UniProtKB-EC"/>
</dbReference>
<gene>
    <name evidence="3" type="primary">bla</name>
    <name evidence="3" type="ORF">ACIBG2_42170</name>
</gene>
<proteinExistence type="predicted"/>